<evidence type="ECO:0000313" key="1">
    <source>
        <dbReference type="EMBL" id="GBN05099.1"/>
    </source>
</evidence>
<evidence type="ECO:0000313" key="2">
    <source>
        <dbReference type="Proteomes" id="UP000499080"/>
    </source>
</evidence>
<dbReference type="EMBL" id="BGPR01004941">
    <property type="protein sequence ID" value="GBN05099.1"/>
    <property type="molecule type" value="Genomic_DNA"/>
</dbReference>
<gene>
    <name evidence="1" type="ORF">AVEN_125474_1</name>
</gene>
<dbReference type="Proteomes" id="UP000499080">
    <property type="component" value="Unassembled WGS sequence"/>
</dbReference>
<sequence>MVPASRDGDDISVPFTLGRSRNHAYNSLTDRDGHFEHTLHCQKEVRNLLSSSDHKQRSEMLCFHFPSLQAEMQFTPVVLTKQELGDQVQILLTSRVGEILNSGWLLTNMGFFGFPLHLGKGRNLFFSSPDRDPESGHFVSFTSQVG</sequence>
<comment type="caution">
    <text evidence="1">The sequence shown here is derived from an EMBL/GenBank/DDBJ whole genome shotgun (WGS) entry which is preliminary data.</text>
</comment>
<name>A0A4Y2KSG3_ARAVE</name>
<keyword evidence="2" id="KW-1185">Reference proteome</keyword>
<proteinExistence type="predicted"/>
<accession>A0A4Y2KSG3</accession>
<reference evidence="1 2" key="1">
    <citation type="journal article" date="2019" name="Sci. Rep.">
        <title>Orb-weaving spider Araneus ventricosus genome elucidates the spidroin gene catalogue.</title>
        <authorList>
            <person name="Kono N."/>
            <person name="Nakamura H."/>
            <person name="Ohtoshi R."/>
            <person name="Moran D.A.P."/>
            <person name="Shinohara A."/>
            <person name="Yoshida Y."/>
            <person name="Fujiwara M."/>
            <person name="Mori M."/>
            <person name="Tomita M."/>
            <person name="Arakawa K."/>
        </authorList>
    </citation>
    <scope>NUCLEOTIDE SEQUENCE [LARGE SCALE GENOMIC DNA]</scope>
</reference>
<protein>
    <submittedName>
        <fullName evidence="1">Uncharacterized protein</fullName>
    </submittedName>
</protein>
<organism evidence="1 2">
    <name type="scientific">Araneus ventricosus</name>
    <name type="common">Orbweaver spider</name>
    <name type="synonym">Epeira ventricosa</name>
    <dbReference type="NCBI Taxonomy" id="182803"/>
    <lineage>
        <taxon>Eukaryota</taxon>
        <taxon>Metazoa</taxon>
        <taxon>Ecdysozoa</taxon>
        <taxon>Arthropoda</taxon>
        <taxon>Chelicerata</taxon>
        <taxon>Arachnida</taxon>
        <taxon>Araneae</taxon>
        <taxon>Araneomorphae</taxon>
        <taxon>Entelegynae</taxon>
        <taxon>Araneoidea</taxon>
        <taxon>Araneidae</taxon>
        <taxon>Araneus</taxon>
    </lineage>
</organism>
<dbReference type="AlphaFoldDB" id="A0A4Y2KSG3"/>